<dbReference type="InterPro" id="IPR011711">
    <property type="entry name" value="GntR_C"/>
</dbReference>
<dbReference type="SUPFAM" id="SSF46785">
    <property type="entry name" value="Winged helix' DNA-binding domain"/>
    <property type="match status" value="2"/>
</dbReference>
<gene>
    <name evidence="5" type="ORF">BJF95_15195</name>
</gene>
<proteinExistence type="predicted"/>
<organism evidence="5 6">
    <name type="scientific">Rhizobium oryziradicis</name>
    <dbReference type="NCBI Taxonomy" id="1867956"/>
    <lineage>
        <taxon>Bacteria</taxon>
        <taxon>Pseudomonadati</taxon>
        <taxon>Pseudomonadota</taxon>
        <taxon>Alphaproteobacteria</taxon>
        <taxon>Hyphomicrobiales</taxon>
        <taxon>Rhizobiaceae</taxon>
        <taxon>Rhizobium/Agrobacterium group</taxon>
        <taxon>Rhizobium</taxon>
    </lineage>
</organism>
<evidence type="ECO:0000256" key="2">
    <source>
        <dbReference type="ARBA" id="ARBA00023125"/>
    </source>
</evidence>
<dbReference type="SUPFAM" id="SSF48008">
    <property type="entry name" value="GntR ligand-binding domain-like"/>
    <property type="match status" value="1"/>
</dbReference>
<dbReference type="InterPro" id="IPR036390">
    <property type="entry name" value="WH_DNA-bd_sf"/>
</dbReference>
<name>A0A1Q8ZYD4_9HYPH</name>
<reference evidence="5 6" key="1">
    <citation type="submission" date="2016-09" db="EMBL/GenBank/DDBJ databases">
        <title>Rhizobium oryziradicis sp. nov., isolated from the root of rice.</title>
        <authorList>
            <person name="Zhao J."/>
            <person name="Zhang X."/>
        </authorList>
    </citation>
    <scope>NUCLEOTIDE SEQUENCE [LARGE SCALE GENOMIC DNA]</scope>
    <source>
        <strain evidence="5 6">N19</strain>
    </source>
</reference>
<dbReference type="InterPro" id="IPR008920">
    <property type="entry name" value="TF_FadR/GntR_C"/>
</dbReference>
<dbReference type="Pfam" id="PF07729">
    <property type="entry name" value="FCD"/>
    <property type="match status" value="1"/>
</dbReference>
<accession>A0A1Q8ZYD4</accession>
<dbReference type="OrthoDB" id="9799812at2"/>
<sequence length="297" mass="33651">MKTNALYKRTYNQCLRRLATASAGDVLPSEPKLSAALGVSRTTLRAVLAHMRERGIIAIDGRSKHMLRKPFADDYLDGSDLEPLSEMVERKFMEWMSGPEFHPGQPINGLDLARQFGVSTSAIRDCLNTFSQFGLLQRQSSGRWTATGLSVEFVAELFDMREVMELRAVEHFVALPANHGAWRALAAIEKQHEALLADIESRYRYFQALDDRFHRLINSVAPNRFFSNIQGVMSMIFHYHYQWNKKDEKERNHVAVTEHLAYIKGLQSGEISDAKAACRLHLRTARATLLASLQTSA</sequence>
<dbReference type="GO" id="GO:0003677">
    <property type="term" value="F:DNA binding"/>
    <property type="evidence" value="ECO:0007669"/>
    <property type="project" value="UniProtKB-KW"/>
</dbReference>
<dbReference type="PRINTS" id="PR00035">
    <property type="entry name" value="HTHGNTR"/>
</dbReference>
<comment type="caution">
    <text evidence="5">The sequence shown here is derived from an EMBL/GenBank/DDBJ whole genome shotgun (WGS) entry which is preliminary data.</text>
</comment>
<protein>
    <recommendedName>
        <fullName evidence="4">GntR C-terminal domain-containing protein</fullName>
    </recommendedName>
</protein>
<feature type="domain" description="GntR C-terminal" evidence="4">
    <location>
        <begin position="156"/>
        <end position="284"/>
    </location>
</feature>
<dbReference type="RefSeq" id="WP_075637478.1">
    <property type="nucleotide sequence ID" value="NZ_MKIM01000016.1"/>
</dbReference>
<dbReference type="PANTHER" id="PTHR43537">
    <property type="entry name" value="TRANSCRIPTIONAL REGULATOR, GNTR FAMILY"/>
    <property type="match status" value="1"/>
</dbReference>
<evidence type="ECO:0000313" key="6">
    <source>
        <dbReference type="Proteomes" id="UP000186894"/>
    </source>
</evidence>
<dbReference type="SMART" id="SM00895">
    <property type="entry name" value="FCD"/>
    <property type="match status" value="1"/>
</dbReference>
<keyword evidence="3" id="KW-0804">Transcription</keyword>
<keyword evidence="2" id="KW-0238">DNA-binding</keyword>
<keyword evidence="1" id="KW-0805">Transcription regulation</keyword>
<dbReference type="EMBL" id="MKIM01000016">
    <property type="protein sequence ID" value="OLP46995.1"/>
    <property type="molecule type" value="Genomic_DNA"/>
</dbReference>
<evidence type="ECO:0000313" key="5">
    <source>
        <dbReference type="EMBL" id="OLP46995.1"/>
    </source>
</evidence>
<dbReference type="AlphaFoldDB" id="A0A1Q8ZYD4"/>
<dbReference type="STRING" id="1867956.BJF95_15195"/>
<evidence type="ECO:0000256" key="3">
    <source>
        <dbReference type="ARBA" id="ARBA00023163"/>
    </source>
</evidence>
<dbReference type="GO" id="GO:0003700">
    <property type="term" value="F:DNA-binding transcription factor activity"/>
    <property type="evidence" value="ECO:0007669"/>
    <property type="project" value="InterPro"/>
</dbReference>
<dbReference type="PANTHER" id="PTHR43537:SF51">
    <property type="entry name" value="HTH-TYPE TRANSCRIPTIONAL REGULATOR LGOR-RELATED"/>
    <property type="match status" value="1"/>
</dbReference>
<dbReference type="Gene3D" id="1.10.10.10">
    <property type="entry name" value="Winged helix-like DNA-binding domain superfamily/Winged helix DNA-binding domain"/>
    <property type="match status" value="1"/>
</dbReference>
<evidence type="ECO:0000259" key="4">
    <source>
        <dbReference type="SMART" id="SM00895"/>
    </source>
</evidence>
<dbReference type="Proteomes" id="UP000186894">
    <property type="component" value="Unassembled WGS sequence"/>
</dbReference>
<dbReference type="InterPro" id="IPR036388">
    <property type="entry name" value="WH-like_DNA-bd_sf"/>
</dbReference>
<dbReference type="InterPro" id="IPR000524">
    <property type="entry name" value="Tscrpt_reg_HTH_GntR"/>
</dbReference>
<dbReference type="Pfam" id="PF00392">
    <property type="entry name" value="GntR"/>
    <property type="match status" value="1"/>
</dbReference>
<keyword evidence="6" id="KW-1185">Reference proteome</keyword>
<evidence type="ECO:0000256" key="1">
    <source>
        <dbReference type="ARBA" id="ARBA00023015"/>
    </source>
</evidence>
<dbReference type="Gene3D" id="1.20.120.530">
    <property type="entry name" value="GntR ligand-binding domain-like"/>
    <property type="match status" value="1"/>
</dbReference>